<dbReference type="Proteomes" id="UP000789702">
    <property type="component" value="Unassembled WGS sequence"/>
</dbReference>
<gene>
    <name evidence="1" type="ORF">DHETER_LOCUS10949</name>
</gene>
<keyword evidence="2" id="KW-1185">Reference proteome</keyword>
<reference evidence="1" key="1">
    <citation type="submission" date="2021-06" db="EMBL/GenBank/DDBJ databases">
        <authorList>
            <person name="Kallberg Y."/>
            <person name="Tangrot J."/>
            <person name="Rosling A."/>
        </authorList>
    </citation>
    <scope>NUCLEOTIDE SEQUENCE</scope>
    <source>
        <strain evidence="1">IL203A</strain>
    </source>
</reference>
<feature type="non-terminal residue" evidence="1">
    <location>
        <position position="1"/>
    </location>
</feature>
<sequence>KIFIAASLGGISLKRLALSSFYLYGRTKREAKAVKRSKALPGPIRAGDPTDPPPGFDWLIHFSLEFVAWGIGVNIGVNVIHSLVYSSVLRVRIPLLATMSKWTPGMGASNGGGRRPPRTGERVLLGLGVASLPAGEVQPAPYIQSRGYMVRGYATGKERPSSNVELTVKADASKPISDIQEPVQSLTQTLKASP</sequence>
<proteinExistence type="predicted"/>
<evidence type="ECO:0000313" key="1">
    <source>
        <dbReference type="EMBL" id="CAG8686412.1"/>
    </source>
</evidence>
<name>A0ACA9P619_9GLOM</name>
<organism evidence="1 2">
    <name type="scientific">Dentiscutata heterogama</name>
    <dbReference type="NCBI Taxonomy" id="1316150"/>
    <lineage>
        <taxon>Eukaryota</taxon>
        <taxon>Fungi</taxon>
        <taxon>Fungi incertae sedis</taxon>
        <taxon>Mucoromycota</taxon>
        <taxon>Glomeromycotina</taxon>
        <taxon>Glomeromycetes</taxon>
        <taxon>Diversisporales</taxon>
        <taxon>Gigasporaceae</taxon>
        <taxon>Dentiscutata</taxon>
    </lineage>
</organism>
<evidence type="ECO:0000313" key="2">
    <source>
        <dbReference type="Proteomes" id="UP000789702"/>
    </source>
</evidence>
<comment type="caution">
    <text evidence="1">The sequence shown here is derived from an EMBL/GenBank/DDBJ whole genome shotgun (WGS) entry which is preliminary data.</text>
</comment>
<accession>A0ACA9P619</accession>
<protein>
    <submittedName>
        <fullName evidence="1">7998_t:CDS:1</fullName>
    </submittedName>
</protein>
<dbReference type="EMBL" id="CAJVPU010022670">
    <property type="protein sequence ID" value="CAG8686412.1"/>
    <property type="molecule type" value="Genomic_DNA"/>
</dbReference>